<evidence type="ECO:0000256" key="6">
    <source>
        <dbReference type="ARBA" id="ARBA00022806"/>
    </source>
</evidence>
<evidence type="ECO:0000256" key="8">
    <source>
        <dbReference type="ARBA" id="ARBA00022853"/>
    </source>
</evidence>
<protein>
    <recommendedName>
        <fullName evidence="3">DNA helicase</fullName>
        <ecNumber evidence="3">3.6.4.12</ecNumber>
    </recommendedName>
</protein>
<evidence type="ECO:0000256" key="3">
    <source>
        <dbReference type="ARBA" id="ARBA00012551"/>
    </source>
</evidence>
<keyword evidence="6" id="KW-0347">Helicase</keyword>
<feature type="region of interest" description="Disordered" evidence="11">
    <location>
        <begin position="573"/>
        <end position="597"/>
    </location>
</feature>
<dbReference type="GO" id="GO:0003677">
    <property type="term" value="F:DNA binding"/>
    <property type="evidence" value="ECO:0007669"/>
    <property type="project" value="UniProtKB-KW"/>
</dbReference>
<dbReference type="AlphaFoldDB" id="U1G9A9"/>
<evidence type="ECO:0000256" key="7">
    <source>
        <dbReference type="ARBA" id="ARBA00022840"/>
    </source>
</evidence>
<dbReference type="Pfam" id="PF00271">
    <property type="entry name" value="Helicase_C"/>
    <property type="match status" value="1"/>
</dbReference>
<keyword evidence="7" id="KW-0067">ATP-binding</keyword>
<dbReference type="InterPro" id="IPR038718">
    <property type="entry name" value="SNF2-like_sf"/>
</dbReference>
<feature type="region of interest" description="Disordered" evidence="11">
    <location>
        <begin position="327"/>
        <end position="449"/>
    </location>
</feature>
<dbReference type="SMART" id="SM00490">
    <property type="entry name" value="HELICc"/>
    <property type="match status" value="1"/>
</dbReference>
<dbReference type="OrthoDB" id="5857104at2759"/>
<keyword evidence="5" id="KW-0378">Hydrolase</keyword>
<dbReference type="GeneID" id="19239631"/>
<evidence type="ECO:0000259" key="13">
    <source>
        <dbReference type="PROSITE" id="PS51194"/>
    </source>
</evidence>
<feature type="compositionally biased region" description="Polar residues" evidence="11">
    <location>
        <begin position="366"/>
        <end position="384"/>
    </location>
</feature>
<feature type="domain" description="Helicase ATP-binding" evidence="12">
    <location>
        <begin position="624"/>
        <end position="791"/>
    </location>
</feature>
<dbReference type="GO" id="GO:0005634">
    <property type="term" value="C:nucleus"/>
    <property type="evidence" value="ECO:0007669"/>
    <property type="project" value="UniProtKB-SubCell"/>
</dbReference>
<dbReference type="eggNOG" id="KOG0389">
    <property type="taxonomic scope" value="Eukaryota"/>
</dbReference>
<evidence type="ECO:0000256" key="10">
    <source>
        <dbReference type="ARBA" id="ARBA00023242"/>
    </source>
</evidence>
<dbReference type="PROSITE" id="PS51194">
    <property type="entry name" value="HELICASE_CTER"/>
    <property type="match status" value="1"/>
</dbReference>
<evidence type="ECO:0000313" key="14">
    <source>
        <dbReference type="EMBL" id="ERF68578.1"/>
    </source>
</evidence>
<organism evidence="14 15">
    <name type="scientific">Endocarpon pusillum (strain Z07020 / HMAS-L-300199)</name>
    <name type="common">Lichen-forming fungus</name>
    <dbReference type="NCBI Taxonomy" id="1263415"/>
    <lineage>
        <taxon>Eukaryota</taxon>
        <taxon>Fungi</taxon>
        <taxon>Dikarya</taxon>
        <taxon>Ascomycota</taxon>
        <taxon>Pezizomycotina</taxon>
        <taxon>Eurotiomycetes</taxon>
        <taxon>Chaetothyriomycetidae</taxon>
        <taxon>Verrucariales</taxon>
        <taxon>Verrucariaceae</taxon>
        <taxon>Endocarpon</taxon>
    </lineage>
</organism>
<dbReference type="OMA" id="IQDKWAA"/>
<keyword evidence="10" id="KW-0539">Nucleus</keyword>
<evidence type="ECO:0000256" key="5">
    <source>
        <dbReference type="ARBA" id="ARBA00022801"/>
    </source>
</evidence>
<dbReference type="InterPro" id="IPR027417">
    <property type="entry name" value="P-loop_NTPase"/>
</dbReference>
<evidence type="ECO:0000256" key="1">
    <source>
        <dbReference type="ARBA" id="ARBA00004123"/>
    </source>
</evidence>
<dbReference type="Gene3D" id="3.40.50.300">
    <property type="entry name" value="P-loop containing nucleotide triphosphate hydrolases"/>
    <property type="match status" value="1"/>
</dbReference>
<dbReference type="InterPro" id="IPR000330">
    <property type="entry name" value="SNF2_N"/>
</dbReference>
<feature type="compositionally biased region" description="Acidic residues" evidence="11">
    <location>
        <begin position="17"/>
        <end position="27"/>
    </location>
</feature>
<dbReference type="GO" id="GO:0003678">
    <property type="term" value="F:DNA helicase activity"/>
    <property type="evidence" value="ECO:0007669"/>
    <property type="project" value="UniProtKB-EC"/>
</dbReference>
<feature type="compositionally biased region" description="Basic and acidic residues" evidence="11">
    <location>
        <begin position="7"/>
        <end position="16"/>
    </location>
</feature>
<dbReference type="EC" id="3.6.4.12" evidence="3"/>
<evidence type="ECO:0000256" key="9">
    <source>
        <dbReference type="ARBA" id="ARBA00023125"/>
    </source>
</evidence>
<feature type="compositionally biased region" description="Acidic residues" evidence="11">
    <location>
        <begin position="433"/>
        <end position="449"/>
    </location>
</feature>
<comment type="subcellular location">
    <subcellularLocation>
        <location evidence="1">Nucleus</location>
    </subcellularLocation>
</comment>
<feature type="region of interest" description="Disordered" evidence="11">
    <location>
        <begin position="1"/>
        <end position="89"/>
    </location>
</feature>
<dbReference type="RefSeq" id="XP_007805804.1">
    <property type="nucleotide sequence ID" value="XM_007807613.1"/>
</dbReference>
<dbReference type="GO" id="GO:0005694">
    <property type="term" value="C:chromosome"/>
    <property type="evidence" value="ECO:0007669"/>
    <property type="project" value="UniProtKB-ARBA"/>
</dbReference>
<evidence type="ECO:0000256" key="4">
    <source>
        <dbReference type="ARBA" id="ARBA00022741"/>
    </source>
</evidence>
<feature type="compositionally biased region" description="Polar residues" evidence="11">
    <location>
        <begin position="47"/>
        <end position="77"/>
    </location>
</feature>
<dbReference type="PANTHER" id="PTHR10799">
    <property type="entry name" value="SNF2/RAD54 HELICASE FAMILY"/>
    <property type="match status" value="1"/>
</dbReference>
<comment type="similarity">
    <text evidence="2">Belongs to the SNF2/RAD54 helicase family.</text>
</comment>
<dbReference type="SMART" id="SM00487">
    <property type="entry name" value="DEXDc"/>
    <property type="match status" value="1"/>
</dbReference>
<dbReference type="Proteomes" id="UP000019373">
    <property type="component" value="Unassembled WGS sequence"/>
</dbReference>
<keyword evidence="4" id="KW-0547">Nucleotide-binding</keyword>
<dbReference type="InterPro" id="IPR014001">
    <property type="entry name" value="Helicase_ATP-bd"/>
</dbReference>
<keyword evidence="9" id="KW-0238">DNA-binding</keyword>
<dbReference type="SUPFAM" id="SSF52540">
    <property type="entry name" value="P-loop containing nucleoside triphosphate hydrolases"/>
    <property type="match status" value="2"/>
</dbReference>
<sequence length="1174" mass="130679">MDSLEESPAKRQKFSDEPIDLTSDGESEPYSPPSETPVYETVATLPLHSTNNNGYTQPTQIIDRSEQNSSPTPSRSVVQVAASSPAPTPVKRAGGLLSSAMAPAGTAFRIPNGVVKAPPQACTAVIDLSDDDAGPRYMGGTSDEDESQLRRKNDIKPAKFIRRHEERIAESPQAKKPTKDIKSVTAGAYYNPATSGRSQGLQGSVYDSRNRNATSTKTIVTGGAFTKSSSDTMSSAYGSIRKLPPKVIRQVAPSRAVPVQSSEPDMSLSDIDDPQERRKVERMRVVLHNNSVRDCHQALLAKGGNHDDAVDYLAGLNERRDKIRTPGAGKVVDLTSEDELRPTPAAPKMRQEIKAPAKSMWEKFGGSTQNSKAPPSLASGSQENKLVPKISGQPAKRMRKLVRGPRPRSSSPAELKPKLQPLARKPARVAESSDSDEAADAESSSDDEDLQTRLLSYFNKCSCADLADIAAITPATANYILSKRPFKSLNGVRSIPAENAKPIKGKSRARPIGEKIVDKCADMLSGYEAVDSLVKQCEIAGQPLAAEMKTWGIDIFGAKEGELNLVALKESQSNHDSGIGTPLSELSEETPEKKRRSNFISQPSIMNNDRQMKDYQVVGINWLHLLFKNGMSGILADDMGLGKTCQVIAFLAHLSEIGEQGPHLVVVPSSTLENWLTEFQSFCPSLVVRPLYGALSERVVIRDQIEQERANINVVITTYTLAKSKEDYPFLRTFGFCCTIYDEGHFLRNSTSLLYEKFIKIKSRFRLLLTGTPLQNNLQELISLLAFLMPNIFKDKKSDLQVIFDHKVKTTDTNHEALLSAQRINRARSMLTPFILRRKKHQVLKDLPKKISRVEYCSMTEVQQSIYSEQQERAKDVMDRRAAGEQMSAKDSANILMKLRQAAIHPFLFRRIYTEKTLRQISKACLKDEQWAHSNPNLIYQELIAYSDMEIHQLCAKSAALNKFMLRNDEWMISGKVEKLVELLKRFTDEGHRILIFSQFVMVMDILELVLQTIHMEFFRLDGSTKVEERQEMINEYCDEGSTIPVFMLSTRAGGAGINLAKANKVIIFDSGFNPQDDIQAENRAHRIGQVKEVEVVRLVTKGTIEEQIHIMGQMKVKLDERVAGDEDAESKKELEKREAEGQKMVEELLFQKLECGDEVAMKEAEATVTELTD</sequence>
<keyword evidence="8" id="KW-0156">Chromatin regulator</keyword>
<evidence type="ECO:0000313" key="15">
    <source>
        <dbReference type="Proteomes" id="UP000019373"/>
    </source>
</evidence>
<dbReference type="HOGENOM" id="CLU_000315_16_2_1"/>
<dbReference type="EMBL" id="KE721515">
    <property type="protein sequence ID" value="ERF68578.1"/>
    <property type="molecule type" value="Genomic_DNA"/>
</dbReference>
<evidence type="ECO:0000259" key="12">
    <source>
        <dbReference type="PROSITE" id="PS51192"/>
    </source>
</evidence>
<name>U1G9A9_ENDPU</name>
<dbReference type="GO" id="GO:0016787">
    <property type="term" value="F:hydrolase activity"/>
    <property type="evidence" value="ECO:0007669"/>
    <property type="project" value="UniProtKB-KW"/>
</dbReference>
<gene>
    <name evidence="14" type="ORF">EPUS_04676</name>
</gene>
<proteinExistence type="inferred from homology"/>
<dbReference type="CDD" id="cd18793">
    <property type="entry name" value="SF2_C_SNF"/>
    <property type="match status" value="1"/>
</dbReference>
<accession>U1G9A9</accession>
<dbReference type="InterPro" id="IPR049730">
    <property type="entry name" value="SNF2/RAD54-like_C"/>
</dbReference>
<dbReference type="GO" id="GO:0140658">
    <property type="term" value="F:ATP-dependent chromatin remodeler activity"/>
    <property type="evidence" value="ECO:0007669"/>
    <property type="project" value="UniProtKB-ARBA"/>
</dbReference>
<dbReference type="PROSITE" id="PS51192">
    <property type="entry name" value="HELICASE_ATP_BIND_1"/>
    <property type="match status" value="1"/>
</dbReference>
<reference evidence="15" key="1">
    <citation type="journal article" date="2014" name="BMC Genomics">
        <title>Genome characteristics reveal the impact of lichenization on lichen-forming fungus Endocarpon pusillum Hedwig (Verrucariales, Ascomycota).</title>
        <authorList>
            <person name="Wang Y.-Y."/>
            <person name="Liu B."/>
            <person name="Zhang X.-Y."/>
            <person name="Zhou Q.-M."/>
            <person name="Zhang T."/>
            <person name="Li H."/>
            <person name="Yu Y.-F."/>
            <person name="Zhang X.-L."/>
            <person name="Hao X.-Y."/>
            <person name="Wang M."/>
            <person name="Wang L."/>
            <person name="Wei J.-C."/>
        </authorList>
    </citation>
    <scope>NUCLEOTIDE SEQUENCE [LARGE SCALE GENOMIC DNA]</scope>
    <source>
        <strain evidence="15">Z07020 / HMAS-L-300199</strain>
    </source>
</reference>
<dbReference type="GO" id="GO:0005524">
    <property type="term" value="F:ATP binding"/>
    <property type="evidence" value="ECO:0007669"/>
    <property type="project" value="UniProtKB-KW"/>
</dbReference>
<dbReference type="Gene3D" id="3.40.50.10810">
    <property type="entry name" value="Tandem AAA-ATPase domain"/>
    <property type="match status" value="1"/>
</dbReference>
<evidence type="ECO:0000256" key="2">
    <source>
        <dbReference type="ARBA" id="ARBA00007025"/>
    </source>
</evidence>
<dbReference type="InterPro" id="IPR001650">
    <property type="entry name" value="Helicase_C-like"/>
</dbReference>
<feature type="domain" description="Helicase C-terminal" evidence="13">
    <location>
        <begin position="979"/>
        <end position="1136"/>
    </location>
</feature>
<feature type="compositionally biased region" description="Basic residues" evidence="11">
    <location>
        <begin position="396"/>
        <end position="406"/>
    </location>
</feature>
<dbReference type="FunFam" id="3.40.50.10810:FF:000014">
    <property type="entry name" value="SWI/SNF-related matrix-associated actin-dependent regulator of chromatin subfamily A containing DEAD/H box 1"/>
    <property type="match status" value="1"/>
</dbReference>
<keyword evidence="15" id="KW-1185">Reference proteome</keyword>
<dbReference type="Pfam" id="PF00176">
    <property type="entry name" value="SNF2-rel_dom"/>
    <property type="match status" value="1"/>
</dbReference>
<evidence type="ECO:0000256" key="11">
    <source>
        <dbReference type="SAM" id="MobiDB-lite"/>
    </source>
</evidence>